<evidence type="ECO:0000313" key="3">
    <source>
        <dbReference type="EMBL" id="VDD83186.1"/>
    </source>
</evidence>
<dbReference type="OrthoDB" id="5807442at2759"/>
<dbReference type="InterPro" id="IPR041577">
    <property type="entry name" value="RT_RNaseH_2"/>
</dbReference>
<dbReference type="InterPro" id="IPR043128">
    <property type="entry name" value="Rev_trsase/Diguanyl_cyclase"/>
</dbReference>
<dbReference type="PANTHER" id="PTHR37984">
    <property type="entry name" value="PROTEIN CBG26694"/>
    <property type="match status" value="1"/>
</dbReference>
<dbReference type="InterPro" id="IPR050951">
    <property type="entry name" value="Retrovirus_Pol_polyprotein"/>
</dbReference>
<sequence>MSYASRSKKSYNGFRTTDSDLARKNVSFLTSVKYLGFIFDATGQHPDPENIHAIQQIPSPKDVPSLRSFLELISYYSAFLPSMNNVRPPLNHMLGKDVPWVWSDDCETAFCQLKSMLSSDLLLTHYKPRLPIVVAADASAKGIGAVIVHVFPDGTEKAIMHASRSLTATEQRYGKIEKEALALVFAVRRFHKFIYGRRSTLLT</sequence>
<organism evidence="5">
    <name type="scientific">Mesocestoides corti</name>
    <name type="common">Flatworm</name>
    <dbReference type="NCBI Taxonomy" id="53468"/>
    <lineage>
        <taxon>Eukaryota</taxon>
        <taxon>Metazoa</taxon>
        <taxon>Spiralia</taxon>
        <taxon>Lophotrochozoa</taxon>
        <taxon>Platyhelminthes</taxon>
        <taxon>Cestoda</taxon>
        <taxon>Eucestoda</taxon>
        <taxon>Cyclophyllidea</taxon>
        <taxon>Mesocestoididae</taxon>
        <taxon>Mesocestoides</taxon>
    </lineage>
</organism>
<dbReference type="Pfam" id="PF17919">
    <property type="entry name" value="RT_RNaseH_2"/>
    <property type="match status" value="1"/>
</dbReference>
<feature type="domain" description="Reverse transcriptase/retrotransposon-derived protein RNase H-like" evidence="2">
    <location>
        <begin position="102"/>
        <end position="200"/>
    </location>
</feature>
<dbReference type="Proteomes" id="UP000267029">
    <property type="component" value="Unassembled WGS sequence"/>
</dbReference>
<reference evidence="5" key="1">
    <citation type="submission" date="2017-02" db="UniProtKB">
        <authorList>
            <consortium name="WormBaseParasite"/>
        </authorList>
    </citation>
    <scope>IDENTIFICATION</scope>
</reference>
<evidence type="ECO:0000259" key="2">
    <source>
        <dbReference type="Pfam" id="PF17919"/>
    </source>
</evidence>
<evidence type="ECO:0000313" key="5">
    <source>
        <dbReference type="WBParaSite" id="MCOS_0000918801-mRNA-1"/>
    </source>
</evidence>
<dbReference type="Gene3D" id="3.30.70.270">
    <property type="match status" value="1"/>
</dbReference>
<keyword evidence="4" id="KW-1185">Reference proteome</keyword>
<keyword evidence="1" id="KW-0511">Multifunctional enzyme</keyword>
<evidence type="ECO:0000313" key="4">
    <source>
        <dbReference type="Proteomes" id="UP000267029"/>
    </source>
</evidence>
<proteinExistence type="predicted"/>
<dbReference type="FunFam" id="3.30.70.270:FF:000020">
    <property type="entry name" value="Transposon Tf2-6 polyprotein-like Protein"/>
    <property type="match status" value="1"/>
</dbReference>
<dbReference type="SUPFAM" id="SSF56672">
    <property type="entry name" value="DNA/RNA polymerases"/>
    <property type="match status" value="1"/>
</dbReference>
<dbReference type="AlphaFoldDB" id="A0A0R3UN38"/>
<evidence type="ECO:0000256" key="1">
    <source>
        <dbReference type="ARBA" id="ARBA00023268"/>
    </source>
</evidence>
<dbReference type="STRING" id="53468.A0A0R3UN38"/>
<accession>A0A0R3UN38</accession>
<dbReference type="GO" id="GO:0003824">
    <property type="term" value="F:catalytic activity"/>
    <property type="evidence" value="ECO:0007669"/>
    <property type="project" value="UniProtKB-KW"/>
</dbReference>
<dbReference type="InterPro" id="IPR043502">
    <property type="entry name" value="DNA/RNA_pol_sf"/>
</dbReference>
<dbReference type="WBParaSite" id="MCOS_0000918801-mRNA-1">
    <property type="protein sequence ID" value="MCOS_0000918801-mRNA-1"/>
    <property type="gene ID" value="MCOS_0000918801"/>
</dbReference>
<reference evidence="3 4" key="2">
    <citation type="submission" date="2018-10" db="EMBL/GenBank/DDBJ databases">
        <authorList>
            <consortium name="Pathogen Informatics"/>
        </authorList>
    </citation>
    <scope>NUCLEOTIDE SEQUENCE [LARGE SCALE GENOMIC DNA]</scope>
</reference>
<gene>
    <name evidence="3" type="ORF">MCOS_LOCUS9189</name>
</gene>
<protein>
    <submittedName>
        <fullName evidence="5">RT_RNaseH_2 domain-containing protein</fullName>
    </submittedName>
</protein>
<name>A0A0R3UN38_MESCO</name>
<dbReference type="PANTHER" id="PTHR37984:SF5">
    <property type="entry name" value="PROTEIN NYNRIN-LIKE"/>
    <property type="match status" value="1"/>
</dbReference>
<dbReference type="EMBL" id="UXSR01005660">
    <property type="protein sequence ID" value="VDD83186.1"/>
    <property type="molecule type" value="Genomic_DNA"/>
</dbReference>